<dbReference type="KEGG" id="mpi:Mpet_1726"/>
<keyword evidence="2" id="KW-0028">Amino-acid biosynthesis</keyword>
<evidence type="ECO:0000259" key="5">
    <source>
        <dbReference type="Pfam" id="PF14748"/>
    </source>
</evidence>
<dbReference type="HOGENOM" id="CLU_042344_2_0_2"/>
<protein>
    <recommendedName>
        <fullName evidence="2">Pyrroline-5-carboxylate reductase</fullName>
        <shortName evidence="2">P5C reductase</shortName>
        <shortName evidence="2">P5CR</shortName>
        <ecNumber evidence="2">1.5.1.2</ecNumber>
    </recommendedName>
    <alternativeName>
        <fullName evidence="2">PCA reductase</fullName>
    </alternativeName>
</protein>
<comment type="catalytic activity">
    <reaction evidence="2">
        <text>L-proline + NADP(+) = (S)-1-pyrroline-5-carboxylate + NADPH + 2 H(+)</text>
        <dbReference type="Rhea" id="RHEA:14109"/>
        <dbReference type="ChEBI" id="CHEBI:15378"/>
        <dbReference type="ChEBI" id="CHEBI:17388"/>
        <dbReference type="ChEBI" id="CHEBI:57783"/>
        <dbReference type="ChEBI" id="CHEBI:58349"/>
        <dbReference type="ChEBI" id="CHEBI:60039"/>
        <dbReference type="EC" id="1.5.1.2"/>
    </reaction>
</comment>
<feature type="binding site" evidence="3">
    <location>
        <position position="56"/>
    </location>
    <ligand>
        <name>NADPH</name>
        <dbReference type="ChEBI" id="CHEBI:57783"/>
    </ligand>
</feature>
<dbReference type="Pfam" id="PF14748">
    <property type="entry name" value="P5CR_dimer"/>
    <property type="match status" value="1"/>
</dbReference>
<dbReference type="GO" id="GO:0055129">
    <property type="term" value="P:L-proline biosynthetic process"/>
    <property type="evidence" value="ECO:0007669"/>
    <property type="project" value="UniProtKB-UniRule"/>
</dbReference>
<feature type="binding site" evidence="3">
    <location>
        <begin position="7"/>
        <end position="12"/>
    </location>
    <ligand>
        <name>NADP(+)</name>
        <dbReference type="ChEBI" id="CHEBI:58349"/>
    </ligand>
</feature>
<dbReference type="GO" id="GO:0005737">
    <property type="term" value="C:cytoplasm"/>
    <property type="evidence" value="ECO:0007669"/>
    <property type="project" value="UniProtKB-SubCell"/>
</dbReference>
<dbReference type="GO" id="GO:0004735">
    <property type="term" value="F:pyrroline-5-carboxylate reductase activity"/>
    <property type="evidence" value="ECO:0007669"/>
    <property type="project" value="UniProtKB-UniRule"/>
</dbReference>
<dbReference type="RefSeq" id="WP_013329656.1">
    <property type="nucleotide sequence ID" value="NC_014507.1"/>
</dbReference>
<dbReference type="EMBL" id="CP002117">
    <property type="protein sequence ID" value="ADN36479.1"/>
    <property type="molecule type" value="Genomic_DNA"/>
</dbReference>
<keyword evidence="2 3" id="KW-0521">NADP</keyword>
<dbReference type="eggNOG" id="arCOG00455">
    <property type="taxonomic scope" value="Archaea"/>
</dbReference>
<organism evidence="6 7">
    <name type="scientific">Methanolacinia petrolearia (strain DSM 11571 / OCM 486 / SEBR 4847)</name>
    <name type="common">Methanoplanus petrolearius</name>
    <dbReference type="NCBI Taxonomy" id="679926"/>
    <lineage>
        <taxon>Archaea</taxon>
        <taxon>Methanobacteriati</taxon>
        <taxon>Methanobacteriota</taxon>
        <taxon>Stenosarchaea group</taxon>
        <taxon>Methanomicrobia</taxon>
        <taxon>Methanomicrobiales</taxon>
        <taxon>Methanomicrobiaceae</taxon>
        <taxon>Methanolacinia</taxon>
    </lineage>
</organism>
<comment type="pathway">
    <text evidence="2">Amino-acid biosynthesis; L-proline biosynthesis; L-proline from L-glutamate 5-semialdehyde: step 1/1.</text>
</comment>
<feature type="domain" description="Pyrroline-5-carboxylate reductase catalytic N-terminal" evidence="4">
    <location>
        <begin position="3"/>
        <end position="96"/>
    </location>
</feature>
<dbReference type="STRING" id="679926.Mpet_1726"/>
<dbReference type="AlphaFoldDB" id="E1RHU1"/>
<evidence type="ECO:0000313" key="6">
    <source>
        <dbReference type="EMBL" id="ADN36479.1"/>
    </source>
</evidence>
<dbReference type="SUPFAM" id="SSF51735">
    <property type="entry name" value="NAD(P)-binding Rossmann-fold domains"/>
    <property type="match status" value="1"/>
</dbReference>
<dbReference type="InterPro" id="IPR029036">
    <property type="entry name" value="P5CR_dimer"/>
</dbReference>
<dbReference type="UniPathway" id="UPA00098">
    <property type="reaction ID" value="UER00361"/>
</dbReference>
<dbReference type="SUPFAM" id="SSF48179">
    <property type="entry name" value="6-phosphogluconate dehydrogenase C-terminal domain-like"/>
    <property type="match status" value="1"/>
</dbReference>
<dbReference type="InterPro" id="IPR036291">
    <property type="entry name" value="NAD(P)-bd_dom_sf"/>
</dbReference>
<evidence type="ECO:0000256" key="3">
    <source>
        <dbReference type="PIRSR" id="PIRSR000193-1"/>
    </source>
</evidence>
<dbReference type="InterPro" id="IPR008927">
    <property type="entry name" value="6-PGluconate_DH-like_C_sf"/>
</dbReference>
<evidence type="ECO:0000256" key="2">
    <source>
        <dbReference type="HAMAP-Rule" id="MF_01925"/>
    </source>
</evidence>
<dbReference type="Gene3D" id="3.40.50.720">
    <property type="entry name" value="NAD(P)-binding Rossmann-like Domain"/>
    <property type="match status" value="1"/>
</dbReference>
<dbReference type="HAMAP" id="MF_01925">
    <property type="entry name" value="P5C_reductase"/>
    <property type="match status" value="1"/>
</dbReference>
<dbReference type="Gene3D" id="1.10.3730.10">
    <property type="entry name" value="ProC C-terminal domain-like"/>
    <property type="match status" value="1"/>
</dbReference>
<comment type="similarity">
    <text evidence="1 2">Belongs to the pyrroline-5-carboxylate reductase family.</text>
</comment>
<keyword evidence="7" id="KW-1185">Reference proteome</keyword>
<dbReference type="InterPro" id="IPR028939">
    <property type="entry name" value="P5C_Rdtase_cat_N"/>
</dbReference>
<dbReference type="Pfam" id="PF03807">
    <property type="entry name" value="F420_oxidored"/>
    <property type="match status" value="1"/>
</dbReference>
<comment type="subcellular location">
    <subcellularLocation>
        <location evidence="2">Cytoplasm</location>
    </subcellularLocation>
</comment>
<keyword evidence="2 6" id="KW-0560">Oxidoreductase</keyword>
<dbReference type="EC" id="1.5.1.2" evidence="2"/>
<comment type="function">
    <text evidence="2">Catalyzes the reduction of 1-pyrroline-5-carboxylate (PCA) to L-proline.</text>
</comment>
<dbReference type="OrthoDB" id="25257at2157"/>
<feature type="domain" description="Pyrroline-5-carboxylate reductase dimerisation" evidence="5">
    <location>
        <begin position="159"/>
        <end position="259"/>
    </location>
</feature>
<dbReference type="PIRSF" id="PIRSF000193">
    <property type="entry name" value="Pyrrol-5-carb_rd"/>
    <property type="match status" value="1"/>
</dbReference>
<dbReference type="InterPro" id="IPR000304">
    <property type="entry name" value="Pyrroline-COOH_reductase"/>
</dbReference>
<gene>
    <name evidence="2" type="primary">proC</name>
    <name evidence="6" type="ordered locus">Mpet_1726</name>
</gene>
<accession>E1RHU1</accession>
<comment type="catalytic activity">
    <reaction evidence="2">
        <text>L-proline + NAD(+) = (S)-1-pyrroline-5-carboxylate + NADH + 2 H(+)</text>
        <dbReference type="Rhea" id="RHEA:14105"/>
        <dbReference type="ChEBI" id="CHEBI:15378"/>
        <dbReference type="ChEBI" id="CHEBI:17388"/>
        <dbReference type="ChEBI" id="CHEBI:57540"/>
        <dbReference type="ChEBI" id="CHEBI:57945"/>
        <dbReference type="ChEBI" id="CHEBI:60039"/>
        <dbReference type="EC" id="1.5.1.2"/>
    </reaction>
</comment>
<keyword evidence="2" id="KW-0963">Cytoplasm</keyword>
<name>E1RHU1_METP4</name>
<evidence type="ECO:0000256" key="1">
    <source>
        <dbReference type="ARBA" id="ARBA00005525"/>
    </source>
</evidence>
<proteinExistence type="inferred from homology"/>
<dbReference type="PANTHER" id="PTHR11645">
    <property type="entry name" value="PYRROLINE-5-CARBOXYLATE REDUCTASE"/>
    <property type="match status" value="1"/>
</dbReference>
<dbReference type="Proteomes" id="UP000006565">
    <property type="component" value="Chromosome"/>
</dbReference>
<evidence type="ECO:0000259" key="4">
    <source>
        <dbReference type="Pfam" id="PF03807"/>
    </source>
</evidence>
<dbReference type="PANTHER" id="PTHR11645:SF53">
    <property type="entry name" value="PYRROLINE-5-CARBOXYLATE REDUCTASE 3"/>
    <property type="match status" value="1"/>
</dbReference>
<sequence length="268" mass="28778">MSRIGIIGTGSMGSMLTRKFIESGKVSPGDVFIYNRTPEKMNDLVNNYGAIGCAGNGEVAGRSDIIFLCVGPDEVKDVLPEIRPFLDGKKLIVSIVSDVPLKKLSELSGVNVVRVIPSITSEYGAGVSVLVFGEEVPQFAREEILSLFGSISRSYVTTEDKISLLSDLTSSSPAIIASIMQQYALAGVRRGGISIEDAEFLVRETFTGTAKLLSGNDYDFSSLISGVATEGGITAEGLDVIEKEIPEVFDNVLSRMSEKHLRVEENSL</sequence>
<dbReference type="GeneID" id="9744199"/>
<keyword evidence="2" id="KW-0641">Proline biosynthesis</keyword>
<reference evidence="6 7" key="1">
    <citation type="journal article" date="2010" name="Stand. Genomic Sci.">
        <title>Complete genome sequence of Methanoplanus petrolearius type strain (SEBR 4847).</title>
        <authorList>
            <person name="Brambilla E."/>
            <person name="Djao O.D."/>
            <person name="Daligault H."/>
            <person name="Lapidus A."/>
            <person name="Lucas S."/>
            <person name="Hammon N."/>
            <person name="Nolan M."/>
            <person name="Tice H."/>
            <person name="Cheng J.F."/>
            <person name="Han C."/>
            <person name="Tapia R."/>
            <person name="Goodwin L."/>
            <person name="Pitluck S."/>
            <person name="Liolios K."/>
            <person name="Ivanova N."/>
            <person name="Mavromatis K."/>
            <person name="Mikhailova N."/>
            <person name="Pati A."/>
            <person name="Chen A."/>
            <person name="Palaniappan K."/>
            <person name="Land M."/>
            <person name="Hauser L."/>
            <person name="Chang Y.J."/>
            <person name="Jeffries C.D."/>
            <person name="Rohde M."/>
            <person name="Spring S."/>
            <person name="Sikorski J."/>
            <person name="Goker M."/>
            <person name="Woyke T."/>
            <person name="Bristow J."/>
            <person name="Eisen J.A."/>
            <person name="Markowitz V."/>
            <person name="Hugenholtz P."/>
            <person name="Kyrpides N.C."/>
            <person name="Klenk H.P."/>
        </authorList>
    </citation>
    <scope>NUCLEOTIDE SEQUENCE [LARGE SCALE GENOMIC DNA]</scope>
    <source>
        <strain evidence="7">DSM 11571 / OCM 486 / SEBR 4847</strain>
    </source>
</reference>
<evidence type="ECO:0000313" key="7">
    <source>
        <dbReference type="Proteomes" id="UP000006565"/>
    </source>
</evidence>